<evidence type="ECO:0000256" key="4">
    <source>
        <dbReference type="ARBA" id="ARBA00023136"/>
    </source>
</evidence>
<keyword evidence="2 5" id="KW-0812">Transmembrane</keyword>
<keyword evidence="7" id="KW-1185">Reference proteome</keyword>
<evidence type="ECO:0000313" key="6">
    <source>
        <dbReference type="EMBL" id="WGH78872.1"/>
    </source>
</evidence>
<evidence type="ECO:0000256" key="5">
    <source>
        <dbReference type="SAM" id="Phobius"/>
    </source>
</evidence>
<evidence type="ECO:0000256" key="3">
    <source>
        <dbReference type="ARBA" id="ARBA00022989"/>
    </source>
</evidence>
<dbReference type="Pfam" id="PF04191">
    <property type="entry name" value="PEMT"/>
    <property type="match status" value="1"/>
</dbReference>
<keyword evidence="4 5" id="KW-0472">Membrane</keyword>
<feature type="transmembrane region" description="Helical" evidence="5">
    <location>
        <begin position="37"/>
        <end position="57"/>
    </location>
</feature>
<dbReference type="Proteomes" id="UP001243420">
    <property type="component" value="Chromosome"/>
</dbReference>
<protein>
    <submittedName>
        <fullName evidence="6">Methyltransferase</fullName>
    </submittedName>
</protein>
<evidence type="ECO:0000256" key="1">
    <source>
        <dbReference type="ARBA" id="ARBA00004127"/>
    </source>
</evidence>
<dbReference type="GO" id="GO:0008168">
    <property type="term" value="F:methyltransferase activity"/>
    <property type="evidence" value="ECO:0007669"/>
    <property type="project" value="UniProtKB-KW"/>
</dbReference>
<feature type="transmembrane region" description="Helical" evidence="5">
    <location>
        <begin position="89"/>
        <end position="116"/>
    </location>
</feature>
<proteinExistence type="predicted"/>
<keyword evidence="3 5" id="KW-1133">Transmembrane helix</keyword>
<dbReference type="GO" id="GO:0032259">
    <property type="term" value="P:methylation"/>
    <property type="evidence" value="ECO:0007669"/>
    <property type="project" value="UniProtKB-KW"/>
</dbReference>
<dbReference type="GO" id="GO:0016787">
    <property type="term" value="F:hydrolase activity"/>
    <property type="evidence" value="ECO:0007669"/>
    <property type="project" value="UniProtKB-KW"/>
</dbReference>
<sequence length="146" mass="16120">MSVRDFPDIPPVWAAGCFAAQFALSLLPGPAPRAAPLGWALIAAGLVLIAWSAWWFWRKSTSIEPREVPRRLIVEGPFRLNRNPIYTGMALALAGTGVLLQSLLAVLLVLPFLLVITRRFVLGEEAALRAAFGPEAEAYLNRTRRW</sequence>
<comment type="subcellular location">
    <subcellularLocation>
        <location evidence="1">Endomembrane system</location>
        <topology evidence="1">Multi-pass membrane protein</topology>
    </subcellularLocation>
</comment>
<dbReference type="EMBL" id="CP122537">
    <property type="protein sequence ID" value="WGH78872.1"/>
    <property type="molecule type" value="Genomic_DNA"/>
</dbReference>
<evidence type="ECO:0000256" key="2">
    <source>
        <dbReference type="ARBA" id="ARBA00022692"/>
    </source>
</evidence>
<keyword evidence="6" id="KW-0489">Methyltransferase</keyword>
<dbReference type="RefSeq" id="WP_279965623.1">
    <property type="nucleotide sequence ID" value="NZ_CP122537.1"/>
</dbReference>
<dbReference type="Gene3D" id="1.20.120.1630">
    <property type="match status" value="1"/>
</dbReference>
<evidence type="ECO:0000313" key="7">
    <source>
        <dbReference type="Proteomes" id="UP001243420"/>
    </source>
</evidence>
<name>A0ABY8LE23_9RHOB</name>
<dbReference type="InterPro" id="IPR007318">
    <property type="entry name" value="Phopholipid_MeTrfase"/>
</dbReference>
<organism evidence="6 7">
    <name type="scientific">Jannaschia ovalis</name>
    <dbReference type="NCBI Taxonomy" id="3038773"/>
    <lineage>
        <taxon>Bacteria</taxon>
        <taxon>Pseudomonadati</taxon>
        <taxon>Pseudomonadota</taxon>
        <taxon>Alphaproteobacteria</taxon>
        <taxon>Rhodobacterales</taxon>
        <taxon>Roseobacteraceae</taxon>
        <taxon>Jannaschia</taxon>
    </lineage>
</organism>
<reference evidence="6 7" key="1">
    <citation type="submission" date="2023-04" db="EMBL/GenBank/DDBJ databases">
        <title>Jannaschia ovalis sp. nov., a marine bacterium isolated from sea tidal flat.</title>
        <authorList>
            <person name="Kwon D.Y."/>
            <person name="Kim J.-J."/>
        </authorList>
    </citation>
    <scope>NUCLEOTIDE SEQUENCE [LARGE SCALE GENOMIC DNA]</scope>
    <source>
        <strain evidence="6 7">GRR-S6-38</strain>
    </source>
</reference>
<keyword evidence="6" id="KW-0808">Transferase</keyword>
<keyword evidence="6" id="KW-0378">Hydrolase</keyword>
<accession>A0ABY8LE23</accession>
<gene>
    <name evidence="6" type="ORF">P8627_01015</name>
</gene>